<name>A0A7E4UZF0_PANRE</name>
<reference evidence="2" key="1">
    <citation type="journal article" date="2013" name="Genetics">
        <title>The draft genome and transcriptome of Panagrellus redivivus are shaped by the harsh demands of a free-living lifestyle.</title>
        <authorList>
            <person name="Srinivasan J."/>
            <person name="Dillman A.R."/>
            <person name="Macchietto M.G."/>
            <person name="Heikkinen L."/>
            <person name="Lakso M."/>
            <person name="Fracchia K.M."/>
            <person name="Antoshechkin I."/>
            <person name="Mortazavi A."/>
            <person name="Wong G."/>
            <person name="Sternberg P.W."/>
        </authorList>
    </citation>
    <scope>NUCLEOTIDE SEQUENCE [LARGE SCALE GENOMIC DNA]</scope>
    <source>
        <strain evidence="2">MT8872</strain>
    </source>
</reference>
<accession>A0A7E4UZF0</accession>
<keyword evidence="1" id="KW-0812">Transmembrane</keyword>
<evidence type="ECO:0000313" key="2">
    <source>
        <dbReference type="Proteomes" id="UP000492821"/>
    </source>
</evidence>
<dbReference type="AlphaFoldDB" id="A0A7E4UZF0"/>
<dbReference type="WBParaSite" id="Pan_g14693.t1">
    <property type="protein sequence ID" value="Pan_g14693.t1"/>
    <property type="gene ID" value="Pan_g14693"/>
</dbReference>
<keyword evidence="2" id="KW-1185">Reference proteome</keyword>
<feature type="transmembrane region" description="Helical" evidence="1">
    <location>
        <begin position="28"/>
        <end position="48"/>
    </location>
</feature>
<keyword evidence="1" id="KW-1133">Transmembrane helix</keyword>
<proteinExistence type="predicted"/>
<evidence type="ECO:0000313" key="3">
    <source>
        <dbReference type="WBParaSite" id="Pan_g14693.t1"/>
    </source>
</evidence>
<keyword evidence="1" id="KW-0472">Membrane</keyword>
<reference evidence="3" key="2">
    <citation type="submission" date="2020-10" db="UniProtKB">
        <authorList>
            <consortium name="WormBaseParasite"/>
        </authorList>
    </citation>
    <scope>IDENTIFICATION</scope>
</reference>
<protein>
    <submittedName>
        <fullName evidence="3">Carbohydrate ABC transporter permease</fullName>
    </submittedName>
</protein>
<organism evidence="2 3">
    <name type="scientific">Panagrellus redivivus</name>
    <name type="common">Microworm</name>
    <dbReference type="NCBI Taxonomy" id="6233"/>
    <lineage>
        <taxon>Eukaryota</taxon>
        <taxon>Metazoa</taxon>
        <taxon>Ecdysozoa</taxon>
        <taxon>Nematoda</taxon>
        <taxon>Chromadorea</taxon>
        <taxon>Rhabditida</taxon>
        <taxon>Tylenchina</taxon>
        <taxon>Panagrolaimomorpha</taxon>
        <taxon>Panagrolaimoidea</taxon>
        <taxon>Panagrolaimidae</taxon>
        <taxon>Panagrellus</taxon>
    </lineage>
</organism>
<sequence>MATTVRLSPRKMTLRALKRLQLEDEALFAQRCTGLLLTIVFIVLPVFWSRMVTAMDSTASTQTQCCDPWSEVNLL</sequence>
<evidence type="ECO:0000256" key="1">
    <source>
        <dbReference type="SAM" id="Phobius"/>
    </source>
</evidence>
<dbReference type="Proteomes" id="UP000492821">
    <property type="component" value="Unassembled WGS sequence"/>
</dbReference>